<dbReference type="AlphaFoldDB" id="A0A0D2RVN4"/>
<evidence type="ECO:0000256" key="1">
    <source>
        <dbReference type="SAM" id="MobiDB-lite"/>
    </source>
</evidence>
<keyword evidence="3" id="KW-1185">Reference proteome</keyword>
<evidence type="ECO:0000313" key="2">
    <source>
        <dbReference type="EMBL" id="KJB35909.1"/>
    </source>
</evidence>
<feature type="region of interest" description="Disordered" evidence="1">
    <location>
        <begin position="1"/>
        <end position="21"/>
    </location>
</feature>
<name>A0A0D2RVN4_GOSRA</name>
<evidence type="ECO:0000313" key="3">
    <source>
        <dbReference type="Proteomes" id="UP000032304"/>
    </source>
</evidence>
<dbReference type="Proteomes" id="UP000032304">
    <property type="component" value="Chromosome 6"/>
</dbReference>
<organism evidence="2 3">
    <name type="scientific">Gossypium raimondii</name>
    <name type="common">Peruvian cotton</name>
    <name type="synonym">Gossypium klotzschianum subsp. raimondii</name>
    <dbReference type="NCBI Taxonomy" id="29730"/>
    <lineage>
        <taxon>Eukaryota</taxon>
        <taxon>Viridiplantae</taxon>
        <taxon>Streptophyta</taxon>
        <taxon>Embryophyta</taxon>
        <taxon>Tracheophyta</taxon>
        <taxon>Spermatophyta</taxon>
        <taxon>Magnoliopsida</taxon>
        <taxon>eudicotyledons</taxon>
        <taxon>Gunneridae</taxon>
        <taxon>Pentapetalae</taxon>
        <taxon>rosids</taxon>
        <taxon>malvids</taxon>
        <taxon>Malvales</taxon>
        <taxon>Malvaceae</taxon>
        <taxon>Malvoideae</taxon>
        <taxon>Gossypium</taxon>
    </lineage>
</organism>
<gene>
    <name evidence="2" type="ORF">B456_006G133000</name>
</gene>
<reference evidence="2 3" key="1">
    <citation type="journal article" date="2012" name="Nature">
        <title>Repeated polyploidization of Gossypium genomes and the evolution of spinnable cotton fibres.</title>
        <authorList>
            <person name="Paterson A.H."/>
            <person name="Wendel J.F."/>
            <person name="Gundlach H."/>
            <person name="Guo H."/>
            <person name="Jenkins J."/>
            <person name="Jin D."/>
            <person name="Llewellyn D."/>
            <person name="Showmaker K.C."/>
            <person name="Shu S."/>
            <person name="Udall J."/>
            <person name="Yoo M.J."/>
            <person name="Byers R."/>
            <person name="Chen W."/>
            <person name="Doron-Faigenboim A."/>
            <person name="Duke M.V."/>
            <person name="Gong L."/>
            <person name="Grimwood J."/>
            <person name="Grover C."/>
            <person name="Grupp K."/>
            <person name="Hu G."/>
            <person name="Lee T.H."/>
            <person name="Li J."/>
            <person name="Lin L."/>
            <person name="Liu T."/>
            <person name="Marler B.S."/>
            <person name="Page J.T."/>
            <person name="Roberts A.W."/>
            <person name="Romanel E."/>
            <person name="Sanders W.S."/>
            <person name="Szadkowski E."/>
            <person name="Tan X."/>
            <person name="Tang H."/>
            <person name="Xu C."/>
            <person name="Wang J."/>
            <person name="Wang Z."/>
            <person name="Zhang D."/>
            <person name="Zhang L."/>
            <person name="Ashrafi H."/>
            <person name="Bedon F."/>
            <person name="Bowers J.E."/>
            <person name="Brubaker C.L."/>
            <person name="Chee P.W."/>
            <person name="Das S."/>
            <person name="Gingle A.R."/>
            <person name="Haigler C.H."/>
            <person name="Harker D."/>
            <person name="Hoffmann L.V."/>
            <person name="Hovav R."/>
            <person name="Jones D.C."/>
            <person name="Lemke C."/>
            <person name="Mansoor S."/>
            <person name="ur Rahman M."/>
            <person name="Rainville L.N."/>
            <person name="Rambani A."/>
            <person name="Reddy U.K."/>
            <person name="Rong J.K."/>
            <person name="Saranga Y."/>
            <person name="Scheffler B.E."/>
            <person name="Scheffler J.A."/>
            <person name="Stelly D.M."/>
            <person name="Triplett B.A."/>
            <person name="Van Deynze A."/>
            <person name="Vaslin M.F."/>
            <person name="Waghmare V.N."/>
            <person name="Walford S.A."/>
            <person name="Wright R.J."/>
            <person name="Zaki E.A."/>
            <person name="Zhang T."/>
            <person name="Dennis E.S."/>
            <person name="Mayer K.F."/>
            <person name="Peterson D.G."/>
            <person name="Rokhsar D.S."/>
            <person name="Wang X."/>
            <person name="Schmutz J."/>
        </authorList>
    </citation>
    <scope>NUCLEOTIDE SEQUENCE [LARGE SCALE GENOMIC DNA]</scope>
</reference>
<protein>
    <submittedName>
        <fullName evidence="2">Uncharacterized protein</fullName>
    </submittedName>
</protein>
<dbReference type="EMBL" id="CM001745">
    <property type="protein sequence ID" value="KJB35909.1"/>
    <property type="molecule type" value="Genomic_DNA"/>
</dbReference>
<dbReference type="Gramene" id="KJB35909">
    <property type="protein sequence ID" value="KJB35909"/>
    <property type="gene ID" value="B456_006G133000"/>
</dbReference>
<accession>A0A0D2RVN4</accession>
<sequence>MTVPLVPPLTPPAKETNSRQDNLYSMQLNHHHPRRERQLRLDPIKQSGRLPPLHQICFSEENNMGNRHHLLLPAEKITIIPDAPKKCKQTISFMPRFTPPSFCSTKSRTVAG</sequence>
<feature type="compositionally biased region" description="Pro residues" evidence="1">
    <location>
        <begin position="1"/>
        <end position="11"/>
    </location>
</feature>
<proteinExistence type="predicted"/>